<keyword evidence="1" id="KW-0472">Membrane</keyword>
<feature type="domain" description="DUF4064" evidence="2">
    <location>
        <begin position="2"/>
        <end position="108"/>
    </location>
</feature>
<accession>A0A4S3PWE6</accession>
<keyword evidence="1" id="KW-0812">Transmembrane</keyword>
<dbReference type="Pfam" id="PF13273">
    <property type="entry name" value="DUF4064"/>
    <property type="match status" value="1"/>
</dbReference>
<feature type="transmembrane region" description="Helical" evidence="1">
    <location>
        <begin position="7"/>
        <end position="30"/>
    </location>
</feature>
<dbReference type="EMBL" id="SLUB01000005">
    <property type="protein sequence ID" value="THE14167.1"/>
    <property type="molecule type" value="Genomic_DNA"/>
</dbReference>
<feature type="transmembrane region" description="Helical" evidence="1">
    <location>
        <begin position="67"/>
        <end position="87"/>
    </location>
</feature>
<dbReference type="Proteomes" id="UP000306477">
    <property type="component" value="Unassembled WGS sequence"/>
</dbReference>
<dbReference type="OrthoDB" id="2357232at2"/>
<evidence type="ECO:0000259" key="2">
    <source>
        <dbReference type="Pfam" id="PF13273"/>
    </source>
</evidence>
<dbReference type="InterPro" id="IPR025273">
    <property type="entry name" value="DUF4064"/>
</dbReference>
<organism evidence="3 4">
    <name type="scientific">Bacillus timonensis</name>
    <dbReference type="NCBI Taxonomy" id="1033734"/>
    <lineage>
        <taxon>Bacteria</taxon>
        <taxon>Bacillati</taxon>
        <taxon>Bacillota</taxon>
        <taxon>Bacilli</taxon>
        <taxon>Bacillales</taxon>
        <taxon>Bacillaceae</taxon>
        <taxon>Bacillus</taxon>
    </lineage>
</organism>
<dbReference type="STRING" id="1033734.GCA_000285535_01807"/>
<evidence type="ECO:0000313" key="3">
    <source>
        <dbReference type="EMBL" id="THE14167.1"/>
    </source>
</evidence>
<feature type="transmembrane region" description="Helical" evidence="1">
    <location>
        <begin position="99"/>
        <end position="125"/>
    </location>
</feature>
<evidence type="ECO:0000313" key="4">
    <source>
        <dbReference type="Proteomes" id="UP000306477"/>
    </source>
</evidence>
<gene>
    <name evidence="3" type="ORF">E1I69_04975</name>
</gene>
<dbReference type="RefSeq" id="WP_136378494.1">
    <property type="nucleotide sequence ID" value="NZ_SLUB01000005.1"/>
</dbReference>
<reference evidence="3 4" key="1">
    <citation type="journal article" date="2019" name="Indoor Air">
        <title>Impacts of indoor surface finishes on bacterial viability.</title>
        <authorList>
            <person name="Hu J."/>
            <person name="Maamar S.B."/>
            <person name="Glawe A.J."/>
            <person name="Gottel N."/>
            <person name="Gilbert J.A."/>
            <person name="Hartmann E.M."/>
        </authorList>
    </citation>
    <scope>NUCLEOTIDE SEQUENCE [LARGE SCALE GENOMIC DNA]</scope>
    <source>
        <strain evidence="3 4">AF060A6</strain>
    </source>
</reference>
<sequence length="142" mass="15188">MKRTGEIVLTIIGACFFALISLFGFMFLGLSGDNAFTQEMENMAATDPALEGVDMGFMTDMIAAGGWYFIIVGILAIILGIVSLVLLKGDKHPKAAGIILIIVAVLSALATVLISIISSILYLVAGILCLVRKQKETFNPEY</sequence>
<protein>
    <submittedName>
        <fullName evidence="3">DUF4064 domain-containing protein</fullName>
    </submittedName>
</protein>
<dbReference type="AlphaFoldDB" id="A0A4S3PWE6"/>
<keyword evidence="4" id="KW-1185">Reference proteome</keyword>
<name>A0A4S3PWE6_9BACI</name>
<comment type="caution">
    <text evidence="3">The sequence shown here is derived from an EMBL/GenBank/DDBJ whole genome shotgun (WGS) entry which is preliminary data.</text>
</comment>
<keyword evidence="1" id="KW-1133">Transmembrane helix</keyword>
<evidence type="ECO:0000256" key="1">
    <source>
        <dbReference type="SAM" id="Phobius"/>
    </source>
</evidence>
<proteinExistence type="predicted"/>